<gene>
    <name evidence="1" type="ORF">QGM71_17715</name>
</gene>
<dbReference type="Proteomes" id="UP001335737">
    <property type="component" value="Unassembled WGS sequence"/>
</dbReference>
<evidence type="ECO:0000313" key="1">
    <source>
        <dbReference type="EMBL" id="MEC5425322.1"/>
    </source>
</evidence>
<comment type="caution">
    <text evidence="1">The sequence shown here is derived from an EMBL/GenBank/DDBJ whole genome shotgun (WGS) entry which is preliminary data.</text>
</comment>
<accession>A0ABU6KJ26</accession>
<dbReference type="EMBL" id="JARZFX010000013">
    <property type="protein sequence ID" value="MEC5425322.1"/>
    <property type="molecule type" value="Genomic_DNA"/>
</dbReference>
<sequence length="85" mass="9562">MNINIKNININSISTLGSMNIGKIVFAHNRSSSMQLPKPYYEEGEVEDEEIEERIPPYLSYPPPYPANYPGSEIKASKTCEGVKK</sequence>
<evidence type="ECO:0000313" key="2">
    <source>
        <dbReference type="Proteomes" id="UP001335737"/>
    </source>
</evidence>
<reference evidence="1 2" key="1">
    <citation type="journal article" date="2024" name="Int. J. Syst. Evol. Microbiol.">
        <title>Virgibacillus tibetensis sp. nov., isolated from salt lake on the Tibetan Plateau of China.</title>
        <authorList>
            <person name="Phurbu D."/>
            <person name="Liu Z.-X."/>
            <person name="Wang R."/>
            <person name="Zheng Y.-Y."/>
            <person name="Liu H.-C."/>
            <person name="Zhou Y.-G."/>
            <person name="Yu Y.-J."/>
            <person name="Li A.-H."/>
        </authorList>
    </citation>
    <scope>NUCLEOTIDE SEQUENCE [LARGE SCALE GENOMIC DNA]</scope>
    <source>
        <strain evidence="1 2">C22-A2</strain>
    </source>
</reference>
<organism evidence="1 2">
    <name type="scientific">Virgibacillus tibetensis</name>
    <dbReference type="NCBI Taxonomy" id="3042313"/>
    <lineage>
        <taxon>Bacteria</taxon>
        <taxon>Bacillati</taxon>
        <taxon>Bacillota</taxon>
        <taxon>Bacilli</taxon>
        <taxon>Bacillales</taxon>
        <taxon>Bacillaceae</taxon>
        <taxon>Virgibacillus</taxon>
    </lineage>
</organism>
<name>A0ABU6KJ26_9BACI</name>
<proteinExistence type="predicted"/>
<keyword evidence="2" id="KW-1185">Reference proteome</keyword>
<protein>
    <submittedName>
        <fullName evidence="1">Uncharacterized protein</fullName>
    </submittedName>
</protein>